<keyword evidence="5 8" id="KW-0812">Transmembrane</keyword>
<keyword evidence="4" id="KW-1003">Cell membrane</keyword>
<organism evidence="10 11">
    <name type="scientific">Zavarzinia aquatilis</name>
    <dbReference type="NCBI Taxonomy" id="2211142"/>
    <lineage>
        <taxon>Bacteria</taxon>
        <taxon>Pseudomonadati</taxon>
        <taxon>Pseudomonadota</taxon>
        <taxon>Alphaproteobacteria</taxon>
        <taxon>Rhodospirillales</taxon>
        <taxon>Zavarziniaceae</taxon>
        <taxon>Zavarzinia</taxon>
    </lineage>
</organism>
<accession>A0A317E7K1</accession>
<dbReference type="InterPro" id="IPR004626">
    <property type="entry name" value="RarD"/>
</dbReference>
<feature type="transmembrane region" description="Helical" evidence="8">
    <location>
        <begin position="83"/>
        <end position="103"/>
    </location>
</feature>
<comment type="caution">
    <text evidence="10">The sequence shown here is derived from an EMBL/GenBank/DDBJ whole genome shotgun (WGS) entry which is preliminary data.</text>
</comment>
<dbReference type="InterPro" id="IPR037185">
    <property type="entry name" value="EmrE-like"/>
</dbReference>
<proteinExistence type="inferred from homology"/>
<feature type="transmembrane region" description="Helical" evidence="8">
    <location>
        <begin position="50"/>
        <end position="71"/>
    </location>
</feature>
<dbReference type="GO" id="GO:0005886">
    <property type="term" value="C:plasma membrane"/>
    <property type="evidence" value="ECO:0007669"/>
    <property type="project" value="UniProtKB-SubCell"/>
</dbReference>
<evidence type="ECO:0000313" key="10">
    <source>
        <dbReference type="EMBL" id="PWR21383.1"/>
    </source>
</evidence>
<dbReference type="Pfam" id="PF00892">
    <property type="entry name" value="EamA"/>
    <property type="match status" value="1"/>
</dbReference>
<evidence type="ECO:0000256" key="4">
    <source>
        <dbReference type="ARBA" id="ARBA00022475"/>
    </source>
</evidence>
<feature type="transmembrane region" description="Helical" evidence="8">
    <location>
        <begin position="277"/>
        <end position="296"/>
    </location>
</feature>
<feature type="transmembrane region" description="Helical" evidence="8">
    <location>
        <begin position="187"/>
        <end position="206"/>
    </location>
</feature>
<feature type="domain" description="EamA" evidence="9">
    <location>
        <begin position="20"/>
        <end position="155"/>
    </location>
</feature>
<dbReference type="NCBIfam" id="TIGR00688">
    <property type="entry name" value="rarD"/>
    <property type="match status" value="1"/>
</dbReference>
<evidence type="ECO:0000256" key="5">
    <source>
        <dbReference type="ARBA" id="ARBA00022692"/>
    </source>
</evidence>
<keyword evidence="11" id="KW-1185">Reference proteome</keyword>
<sequence>MSFPSGDAAVPATSRTAFVGAGYAVAAYLTWALLALYWKALAHVPAIDVMLHRAVWSVLFILVLIAVSGRLPMLAGTLRKPKSLAVLAATAALLASNWYMFIWAMQLNYALEASLGYYINPLVNVLLGVVILREPLSRIRRIAVGLATVGVTLLSVSLGVPPYLALFLALTFGLYGLLRKMAPADPLVGLAIESGWMALIAIPWLLLRESEGFGGMGRFGPGTDALLVAAGVVTAVPLIWFNAAAKRLQLSTLGLFQYIAPTGMFLIAVFINGEALTTTHIVTFVLIWAALGLVAFETLRNRARVA</sequence>
<dbReference type="PANTHER" id="PTHR22911">
    <property type="entry name" value="ACYL-MALONYL CONDENSING ENZYME-RELATED"/>
    <property type="match status" value="1"/>
</dbReference>
<feature type="transmembrane region" description="Helical" evidence="8">
    <location>
        <begin position="115"/>
        <end position="132"/>
    </location>
</feature>
<evidence type="ECO:0000256" key="8">
    <source>
        <dbReference type="SAM" id="Phobius"/>
    </source>
</evidence>
<dbReference type="SUPFAM" id="SSF103481">
    <property type="entry name" value="Multidrug resistance efflux transporter EmrE"/>
    <property type="match status" value="2"/>
</dbReference>
<dbReference type="RefSeq" id="WP_109906534.1">
    <property type="nucleotide sequence ID" value="NZ_QGLE01000007.1"/>
</dbReference>
<protein>
    <submittedName>
        <fullName evidence="10">EamA family transporter RarD</fullName>
    </submittedName>
</protein>
<dbReference type="EMBL" id="QGLE01000007">
    <property type="protein sequence ID" value="PWR21383.1"/>
    <property type="molecule type" value="Genomic_DNA"/>
</dbReference>
<dbReference type="PANTHER" id="PTHR22911:SF137">
    <property type="entry name" value="SOLUTE CARRIER FAMILY 35 MEMBER G2-RELATED"/>
    <property type="match status" value="1"/>
</dbReference>
<evidence type="ECO:0000256" key="1">
    <source>
        <dbReference type="ARBA" id="ARBA00004651"/>
    </source>
</evidence>
<evidence type="ECO:0000259" key="9">
    <source>
        <dbReference type="Pfam" id="PF00892"/>
    </source>
</evidence>
<keyword evidence="3" id="KW-0813">Transport</keyword>
<reference evidence="10 11" key="1">
    <citation type="submission" date="2018-05" db="EMBL/GenBank/DDBJ databases">
        <title>Zavarzinia sp. HR-AS.</title>
        <authorList>
            <person name="Lee Y."/>
            <person name="Jeon C.O."/>
        </authorList>
    </citation>
    <scope>NUCLEOTIDE SEQUENCE [LARGE SCALE GENOMIC DNA]</scope>
    <source>
        <strain evidence="10 11">HR-AS</strain>
    </source>
</reference>
<keyword evidence="7 8" id="KW-0472">Membrane</keyword>
<evidence type="ECO:0000256" key="6">
    <source>
        <dbReference type="ARBA" id="ARBA00022989"/>
    </source>
</evidence>
<keyword evidence="6 8" id="KW-1133">Transmembrane helix</keyword>
<name>A0A317E7K1_9PROT</name>
<evidence type="ECO:0000256" key="7">
    <source>
        <dbReference type="ARBA" id="ARBA00023136"/>
    </source>
</evidence>
<evidence type="ECO:0000313" key="11">
    <source>
        <dbReference type="Proteomes" id="UP000245461"/>
    </source>
</evidence>
<feature type="transmembrane region" description="Helical" evidence="8">
    <location>
        <begin position="226"/>
        <end position="245"/>
    </location>
</feature>
<comment type="subcellular location">
    <subcellularLocation>
        <location evidence="1">Cell membrane</location>
        <topology evidence="1">Multi-pass membrane protein</topology>
    </subcellularLocation>
</comment>
<dbReference type="Proteomes" id="UP000245461">
    <property type="component" value="Unassembled WGS sequence"/>
</dbReference>
<dbReference type="AlphaFoldDB" id="A0A317E7K1"/>
<feature type="transmembrane region" description="Helical" evidence="8">
    <location>
        <begin position="252"/>
        <end position="271"/>
    </location>
</feature>
<gene>
    <name evidence="10" type="primary">rarD</name>
    <name evidence="10" type="ORF">DKG74_13180</name>
</gene>
<dbReference type="InterPro" id="IPR000620">
    <property type="entry name" value="EamA_dom"/>
</dbReference>
<evidence type="ECO:0000256" key="2">
    <source>
        <dbReference type="ARBA" id="ARBA00007362"/>
    </source>
</evidence>
<feature type="transmembrane region" description="Helical" evidence="8">
    <location>
        <begin position="162"/>
        <end position="178"/>
    </location>
</feature>
<evidence type="ECO:0000256" key="3">
    <source>
        <dbReference type="ARBA" id="ARBA00022448"/>
    </source>
</evidence>
<dbReference type="OrthoDB" id="369870at2"/>
<comment type="similarity">
    <text evidence="2">Belongs to the EamA transporter family.</text>
</comment>
<feature type="transmembrane region" description="Helical" evidence="8">
    <location>
        <begin position="17"/>
        <end position="38"/>
    </location>
</feature>